<evidence type="ECO:0000256" key="7">
    <source>
        <dbReference type="ARBA" id="ARBA00023136"/>
    </source>
</evidence>
<comment type="similarity">
    <text evidence="9 11">Belongs to the TonB-dependent receptor family.</text>
</comment>
<keyword evidence="4 9" id="KW-0812">Transmembrane</keyword>
<evidence type="ECO:0000256" key="3">
    <source>
        <dbReference type="ARBA" id="ARBA00022452"/>
    </source>
</evidence>
<evidence type="ECO:0000259" key="13">
    <source>
        <dbReference type="Pfam" id="PF00593"/>
    </source>
</evidence>
<dbReference type="SUPFAM" id="SSF49452">
    <property type="entry name" value="Starch-binding domain-like"/>
    <property type="match status" value="1"/>
</dbReference>
<evidence type="ECO:0000256" key="9">
    <source>
        <dbReference type="PROSITE-ProRule" id="PRU01360"/>
    </source>
</evidence>
<keyword evidence="6 11" id="KW-0798">TonB box</keyword>
<evidence type="ECO:0000313" key="15">
    <source>
        <dbReference type="EMBL" id="MBH0111539.1"/>
    </source>
</evidence>
<feature type="short sequence motif" description="TonB C-terminal box" evidence="10">
    <location>
        <begin position="913"/>
        <end position="930"/>
    </location>
</feature>
<dbReference type="PROSITE" id="PS01156">
    <property type="entry name" value="TONB_DEPENDENT_REC_2"/>
    <property type="match status" value="1"/>
</dbReference>
<feature type="signal peptide" evidence="12">
    <location>
        <begin position="1"/>
        <end position="23"/>
    </location>
</feature>
<dbReference type="Gene3D" id="2.170.130.10">
    <property type="entry name" value="TonB-dependent receptor, plug domain"/>
    <property type="match status" value="1"/>
</dbReference>
<dbReference type="InterPro" id="IPR012910">
    <property type="entry name" value="Plug_dom"/>
</dbReference>
<dbReference type="PANTHER" id="PTHR40980:SF4">
    <property type="entry name" value="TONB-DEPENDENT RECEPTOR-LIKE BETA-BARREL DOMAIN-CONTAINING PROTEIN"/>
    <property type="match status" value="1"/>
</dbReference>
<keyword evidence="7 9" id="KW-0472">Membrane</keyword>
<protein>
    <submittedName>
        <fullName evidence="15">TonB-dependent receptor</fullName>
    </submittedName>
</protein>
<dbReference type="NCBIfam" id="TIGR01782">
    <property type="entry name" value="TonB-Xanth-Caul"/>
    <property type="match status" value="1"/>
</dbReference>
<dbReference type="SUPFAM" id="SSF56935">
    <property type="entry name" value="Porins"/>
    <property type="match status" value="1"/>
</dbReference>
<dbReference type="AlphaFoldDB" id="A0A931H9P8"/>
<evidence type="ECO:0000256" key="5">
    <source>
        <dbReference type="ARBA" id="ARBA00022729"/>
    </source>
</evidence>
<evidence type="ECO:0000256" key="12">
    <source>
        <dbReference type="SAM" id="SignalP"/>
    </source>
</evidence>
<proteinExistence type="inferred from homology"/>
<evidence type="ECO:0000256" key="11">
    <source>
        <dbReference type="RuleBase" id="RU003357"/>
    </source>
</evidence>
<feature type="chain" id="PRO_5037182020" evidence="12">
    <location>
        <begin position="24"/>
        <end position="930"/>
    </location>
</feature>
<dbReference type="InterPro" id="IPR000531">
    <property type="entry name" value="Beta-barrel_TonB"/>
</dbReference>
<keyword evidence="8 9" id="KW-0998">Cell outer membrane</keyword>
<dbReference type="EMBL" id="JADZGI010000001">
    <property type="protein sequence ID" value="MBH0111539.1"/>
    <property type="molecule type" value="Genomic_DNA"/>
</dbReference>
<evidence type="ECO:0000256" key="2">
    <source>
        <dbReference type="ARBA" id="ARBA00022448"/>
    </source>
</evidence>
<organism evidence="15 16">
    <name type="scientific">Novosphingobium aureum</name>
    <dbReference type="NCBI Taxonomy" id="2792964"/>
    <lineage>
        <taxon>Bacteria</taxon>
        <taxon>Pseudomonadati</taxon>
        <taxon>Pseudomonadota</taxon>
        <taxon>Alphaproteobacteria</taxon>
        <taxon>Sphingomonadales</taxon>
        <taxon>Sphingomonadaceae</taxon>
        <taxon>Novosphingobium</taxon>
    </lineage>
</organism>
<comment type="caution">
    <text evidence="15">The sequence shown here is derived from an EMBL/GenBank/DDBJ whole genome shotgun (WGS) entry which is preliminary data.</text>
</comment>
<dbReference type="PROSITE" id="PS52016">
    <property type="entry name" value="TONB_DEPENDENT_REC_3"/>
    <property type="match status" value="1"/>
</dbReference>
<accession>A0A931H9P8</accession>
<feature type="domain" description="TonB-dependent receptor-like beta-barrel" evidence="13">
    <location>
        <begin position="463"/>
        <end position="895"/>
    </location>
</feature>
<keyword evidence="3 9" id="KW-1134">Transmembrane beta strand</keyword>
<dbReference type="GO" id="GO:0030246">
    <property type="term" value="F:carbohydrate binding"/>
    <property type="evidence" value="ECO:0007669"/>
    <property type="project" value="InterPro"/>
</dbReference>
<dbReference type="Proteomes" id="UP000617634">
    <property type="component" value="Unassembled WGS sequence"/>
</dbReference>
<name>A0A931H9P8_9SPHN</name>
<dbReference type="Pfam" id="PF13620">
    <property type="entry name" value="CarboxypepD_reg"/>
    <property type="match status" value="1"/>
</dbReference>
<dbReference type="CDD" id="cd01347">
    <property type="entry name" value="ligand_gated_channel"/>
    <property type="match status" value="1"/>
</dbReference>
<feature type="domain" description="TonB-dependent receptor plug" evidence="14">
    <location>
        <begin position="128"/>
        <end position="228"/>
    </location>
</feature>
<reference evidence="15" key="1">
    <citation type="submission" date="2020-11" db="EMBL/GenBank/DDBJ databases">
        <title>Novosphingobium aureum sp. nov., a marine bacterium isolated from sediment of a salt flat.</title>
        <authorList>
            <person name="Yoo Y."/>
            <person name="Kim J.-J."/>
        </authorList>
    </citation>
    <scope>NUCLEOTIDE SEQUENCE</scope>
    <source>
        <strain evidence="15">YJ-S2-02</strain>
    </source>
</reference>
<dbReference type="InterPro" id="IPR010917">
    <property type="entry name" value="TonB_rcpt_CS"/>
</dbReference>
<dbReference type="Gene3D" id="2.60.40.1120">
    <property type="entry name" value="Carboxypeptidase-like, regulatory domain"/>
    <property type="match status" value="1"/>
</dbReference>
<keyword evidence="5 12" id="KW-0732">Signal</keyword>
<dbReference type="RefSeq" id="WP_197159958.1">
    <property type="nucleotide sequence ID" value="NZ_JADZGI010000001.1"/>
</dbReference>
<keyword evidence="15" id="KW-0675">Receptor</keyword>
<sequence length="930" mass="102503">MKTTIRLAAGLLATASFATIAHAGEIAGNVADATGTRALQSATVRIVELDRVTETARDGSYIFADIPAGDYTLEATYVGGVAETRTISVPATGRVAGNFAIEGIGGGDILVVGQLANLSSALSRQKAADGVESVLTRDAIGQFPDQNVAESLRRLPGLNILNDQGEGRYVSVRGLDPDLNSTSLNGVRIPAPESDSRGVALDVISSDLIESIEVKKSLTPDMDADTIGASIEINTTSAFDLKKPSFSVSAEGSYNGYSEEVTPKVSASFSVPLGDSFGISGGASYYQRKFETDNVESDNWDVADDGTPFSEVFEYRDYDVERERINANLSFDWRVSDTTKAYVKGIWSQFDDHEYRRRTTFDMGDATDITGTANGFAVTDAADDEGDGALIIERDLKDRFERQRIRSVAVGSETDTGTWKFNWLASYSKSSERETSSVDPIRFVGEFEDAGTGIDWNLSDRRVPTYTITGGADLINDPANYEFNRIELTTDSNSEDEEWAFKADLARTFAMASGDLTLQAGGKARLRKKSYNFDFIRYAGDEIDYTMADAQLGEQTYRLHGIDMGPVLAKGAGFAFLDANVDTLRIREFDTAFDGAASDYSVKEDIYAGYGLVRWDSDALRVIGGLRMEHTENTLRGNVVSEIETDEGLPTITSVEYERSYTDWLPSLTLRYSPQQDIVTRIAASKSLVRPKYSQLAPRSNVNEDMEAEFGNPYLLPYEAWNFDASVEYYFSSNGALSFNGFYKSIDNYTYQQNLGRTTYEGVDYSEFTTYLNGDSAEIVGFEASYSQAYTMLPAPFDGLLTQLNYTYTSASGDISDGRRISLPSTSKNTFNAVLGYQKGPINLRLSGTYRDKYLDEVGGDASEDRWVDNHFQLDFSGKLKVTDNLRLTVDVVNINNAKYFAYQNFENAQRLLQFEEYGRTVKVGARMSF</sequence>
<dbReference type="Pfam" id="PF00593">
    <property type="entry name" value="TonB_dep_Rec_b-barrel"/>
    <property type="match status" value="1"/>
</dbReference>
<dbReference type="Gene3D" id="2.40.170.20">
    <property type="entry name" value="TonB-dependent receptor, beta-barrel domain"/>
    <property type="match status" value="1"/>
</dbReference>
<keyword evidence="16" id="KW-1185">Reference proteome</keyword>
<gene>
    <name evidence="15" type="ORF">I5E68_01060</name>
</gene>
<dbReference type="InterPro" id="IPR036942">
    <property type="entry name" value="Beta-barrel_TonB_sf"/>
</dbReference>
<dbReference type="GO" id="GO:0009279">
    <property type="term" value="C:cell outer membrane"/>
    <property type="evidence" value="ECO:0007669"/>
    <property type="project" value="UniProtKB-SubCell"/>
</dbReference>
<dbReference type="InterPro" id="IPR037066">
    <property type="entry name" value="Plug_dom_sf"/>
</dbReference>
<dbReference type="InterPro" id="IPR010104">
    <property type="entry name" value="TonB_rcpt_bac"/>
</dbReference>
<dbReference type="Pfam" id="PF07715">
    <property type="entry name" value="Plug"/>
    <property type="match status" value="1"/>
</dbReference>
<evidence type="ECO:0000256" key="6">
    <source>
        <dbReference type="ARBA" id="ARBA00023077"/>
    </source>
</evidence>
<evidence type="ECO:0000256" key="8">
    <source>
        <dbReference type="ARBA" id="ARBA00023237"/>
    </source>
</evidence>
<evidence type="ECO:0000256" key="10">
    <source>
        <dbReference type="PROSITE-ProRule" id="PRU10144"/>
    </source>
</evidence>
<comment type="subcellular location">
    <subcellularLocation>
        <location evidence="1 9">Cell outer membrane</location>
        <topology evidence="1 9">Multi-pass membrane protein</topology>
    </subcellularLocation>
</comment>
<evidence type="ECO:0000313" key="16">
    <source>
        <dbReference type="Proteomes" id="UP000617634"/>
    </source>
</evidence>
<evidence type="ECO:0000256" key="4">
    <source>
        <dbReference type="ARBA" id="ARBA00022692"/>
    </source>
</evidence>
<evidence type="ECO:0000256" key="1">
    <source>
        <dbReference type="ARBA" id="ARBA00004571"/>
    </source>
</evidence>
<keyword evidence="2 9" id="KW-0813">Transport</keyword>
<dbReference type="InterPro" id="IPR039426">
    <property type="entry name" value="TonB-dep_rcpt-like"/>
</dbReference>
<evidence type="ECO:0000259" key="14">
    <source>
        <dbReference type="Pfam" id="PF07715"/>
    </source>
</evidence>
<dbReference type="InterPro" id="IPR013784">
    <property type="entry name" value="Carb-bd-like_fold"/>
</dbReference>
<dbReference type="PANTHER" id="PTHR40980">
    <property type="entry name" value="PLUG DOMAIN-CONTAINING PROTEIN"/>
    <property type="match status" value="1"/>
</dbReference>